<dbReference type="Pfam" id="PF03473">
    <property type="entry name" value="MOSC"/>
    <property type="match status" value="1"/>
</dbReference>
<dbReference type="SUPFAM" id="SSF63380">
    <property type="entry name" value="Riboflavin synthase domain-like"/>
    <property type="match status" value="1"/>
</dbReference>
<keyword evidence="1" id="KW-0479">Metal-binding</keyword>
<dbReference type="InterPro" id="IPR006058">
    <property type="entry name" value="2Fe2S_fd_BS"/>
</dbReference>
<dbReference type="InterPro" id="IPR012675">
    <property type="entry name" value="Beta-grasp_dom_sf"/>
</dbReference>
<evidence type="ECO:0000256" key="1">
    <source>
        <dbReference type="ARBA" id="ARBA00022714"/>
    </source>
</evidence>
<gene>
    <name evidence="6" type="ORF">BJ875DRAFT_374956</name>
</gene>
<name>A0A9P7YKB7_9HELO</name>
<evidence type="ECO:0000259" key="3">
    <source>
        <dbReference type="PROSITE" id="PS51085"/>
    </source>
</evidence>
<evidence type="ECO:0000313" key="6">
    <source>
        <dbReference type="EMBL" id="KAG9235120.1"/>
    </source>
</evidence>
<dbReference type="PROSITE" id="PS00197">
    <property type="entry name" value="2FE2S_FER_1"/>
    <property type="match status" value="1"/>
</dbReference>
<dbReference type="EMBL" id="MU251441">
    <property type="protein sequence ID" value="KAG9235120.1"/>
    <property type="molecule type" value="Genomic_DNA"/>
</dbReference>
<evidence type="ECO:0000259" key="5">
    <source>
        <dbReference type="PROSITE" id="PS51384"/>
    </source>
</evidence>
<dbReference type="InterPro" id="IPR039261">
    <property type="entry name" value="FNR_nucleotide-bd"/>
</dbReference>
<dbReference type="PANTHER" id="PTHR30212:SF2">
    <property type="entry name" value="PROTEIN YIIM"/>
    <property type="match status" value="1"/>
</dbReference>
<dbReference type="InterPro" id="IPR052353">
    <property type="entry name" value="Benzoxazolinone_Detox_Enz"/>
</dbReference>
<accession>A0A9P7YKB7</accession>
<dbReference type="InterPro" id="IPR005302">
    <property type="entry name" value="MoCF_Sase_C"/>
</dbReference>
<dbReference type="SUPFAM" id="SSF50800">
    <property type="entry name" value="PK beta-barrel domain-like"/>
    <property type="match status" value="1"/>
</dbReference>
<dbReference type="Gene3D" id="3.10.20.30">
    <property type="match status" value="1"/>
</dbReference>
<dbReference type="PRINTS" id="PR00409">
    <property type="entry name" value="PHDIOXRDTASE"/>
</dbReference>
<dbReference type="CDD" id="cd06185">
    <property type="entry name" value="PDR_like"/>
    <property type="match status" value="1"/>
</dbReference>
<protein>
    <submittedName>
        <fullName evidence="6">MOSC domain-containing protein</fullName>
    </submittedName>
</protein>
<dbReference type="Gene3D" id="2.40.30.10">
    <property type="entry name" value="Translation factors"/>
    <property type="match status" value="1"/>
</dbReference>
<keyword evidence="1" id="KW-0001">2Fe-2S</keyword>
<dbReference type="AlphaFoldDB" id="A0A9P7YKB7"/>
<dbReference type="SUPFAM" id="SSF52343">
    <property type="entry name" value="Ferredoxin reductase-like, C-terminal NADP-linked domain"/>
    <property type="match status" value="1"/>
</dbReference>
<dbReference type="PROSITE" id="PS51085">
    <property type="entry name" value="2FE2S_FER_2"/>
    <property type="match status" value="1"/>
</dbReference>
<dbReference type="SUPFAM" id="SSF54292">
    <property type="entry name" value="2Fe-2S ferredoxin-like"/>
    <property type="match status" value="1"/>
</dbReference>
<dbReference type="GO" id="GO:0030151">
    <property type="term" value="F:molybdenum ion binding"/>
    <property type="evidence" value="ECO:0007669"/>
    <property type="project" value="InterPro"/>
</dbReference>
<feature type="domain" description="2Fe-2S ferredoxin-type" evidence="3">
    <location>
        <begin position="473"/>
        <end position="562"/>
    </location>
</feature>
<sequence length="562" mass="61389">MSLAPSPPPLSTPWTTATLLQIRTSKMQPMQGLTTTTGIYKQPQHGRIFCGPEGFENDEHDLTFHGGPDKAVHQYFPGHYPNWQSEFPDHDGNFEVGGFGENLVAKGTGGGGEMNERNVCIGDVVGIGGEVVLQVSLPRQPCFKLNHRFGLKGFAPNTWRLSRTGWDYRVLKTGWVSPGDEITLAERKHPAWTIERIQEYLHRNTGDLEKLEELAAVPEFGRECKRGFAWLIERIHEKAKAKTKVKEPEVFTSWTVVEKKKETTRITKFVLQCDAHDDEGAGIPPGGFVRLRLPNGLLRSYSIVHGTRNRLTLGIARDAQSRGGSTYLHDHINLASKLDVGAINPSIPMVESASNHVFIAGGIGITAFLGHCNLMKSINYSFTLHLAVRSEADIPFQGALEGLGPRVRVYRGDQGERLDARDILGGRSWNSMTYVCGPERLVSAVQAAAEALSLADEEIYYEAFGARVGGDPFAVSVKGQGEKKVEVGETESLLEALRGGGWSVDSSCEVGNCGTCKVRVCGGSTGEVEHRGSGLTKGEKAEGELLSCVSRGRMGAHLVLEW</sequence>
<dbReference type="InterPro" id="IPR001041">
    <property type="entry name" value="2Fe-2S_ferredoxin-type"/>
</dbReference>
<keyword evidence="7" id="KW-1185">Reference proteome</keyword>
<proteinExistence type="predicted"/>
<comment type="caution">
    <text evidence="6">The sequence shown here is derived from an EMBL/GenBank/DDBJ whole genome shotgun (WGS) entry which is preliminary data.</text>
</comment>
<reference evidence="6" key="1">
    <citation type="journal article" date="2021" name="IMA Fungus">
        <title>Genomic characterization of three marine fungi, including Emericellopsis atlantica sp. nov. with signatures of a generalist lifestyle and marine biomass degradation.</title>
        <authorList>
            <person name="Hagestad O.C."/>
            <person name="Hou L."/>
            <person name="Andersen J.H."/>
            <person name="Hansen E.H."/>
            <person name="Altermark B."/>
            <person name="Li C."/>
            <person name="Kuhnert E."/>
            <person name="Cox R.J."/>
            <person name="Crous P.W."/>
            <person name="Spatafora J.W."/>
            <person name="Lail K."/>
            <person name="Amirebrahimi M."/>
            <person name="Lipzen A."/>
            <person name="Pangilinan J."/>
            <person name="Andreopoulos W."/>
            <person name="Hayes R.D."/>
            <person name="Ng V."/>
            <person name="Grigoriev I.V."/>
            <person name="Jackson S.A."/>
            <person name="Sutton T.D.S."/>
            <person name="Dobson A.D.W."/>
            <person name="Rama T."/>
        </authorList>
    </citation>
    <scope>NUCLEOTIDE SEQUENCE</scope>
    <source>
        <strain evidence="6">TRa018bII</strain>
    </source>
</reference>
<keyword evidence="1" id="KW-0408">Iron</keyword>
<dbReference type="Gene3D" id="3.40.50.80">
    <property type="entry name" value="Nucleotide-binding domain of ferredoxin-NADP reductase (FNR) module"/>
    <property type="match status" value="1"/>
</dbReference>
<evidence type="ECO:0000256" key="2">
    <source>
        <dbReference type="ARBA" id="ARBA00023014"/>
    </source>
</evidence>
<dbReference type="OrthoDB" id="5390at2759"/>
<dbReference type="InterPro" id="IPR017938">
    <property type="entry name" value="Riboflavin_synthase-like_b-brl"/>
</dbReference>
<evidence type="ECO:0000259" key="4">
    <source>
        <dbReference type="PROSITE" id="PS51340"/>
    </source>
</evidence>
<dbReference type="PROSITE" id="PS51340">
    <property type="entry name" value="MOSC"/>
    <property type="match status" value="1"/>
</dbReference>
<keyword evidence="2" id="KW-0411">Iron-sulfur</keyword>
<feature type="domain" description="MOSC" evidence="4">
    <location>
        <begin position="42"/>
        <end position="185"/>
    </location>
</feature>
<dbReference type="InterPro" id="IPR036010">
    <property type="entry name" value="2Fe-2S_ferredoxin-like_sf"/>
</dbReference>
<feature type="domain" description="FAD-binding FR-type" evidence="5">
    <location>
        <begin position="249"/>
        <end position="370"/>
    </location>
</feature>
<dbReference type="Pfam" id="PF00111">
    <property type="entry name" value="Fer2"/>
    <property type="match status" value="1"/>
</dbReference>
<evidence type="ECO:0000313" key="7">
    <source>
        <dbReference type="Proteomes" id="UP000824998"/>
    </source>
</evidence>
<dbReference type="Gene3D" id="2.40.33.20">
    <property type="entry name" value="PK beta-barrel domain-like"/>
    <property type="match status" value="1"/>
</dbReference>
<dbReference type="InterPro" id="IPR011037">
    <property type="entry name" value="Pyrv_Knase-like_insert_dom_sf"/>
</dbReference>
<dbReference type="PANTHER" id="PTHR30212">
    <property type="entry name" value="PROTEIN YIIM"/>
    <property type="match status" value="1"/>
</dbReference>
<dbReference type="InterPro" id="IPR017927">
    <property type="entry name" value="FAD-bd_FR_type"/>
</dbReference>
<dbReference type="GO" id="GO:0051537">
    <property type="term" value="F:2 iron, 2 sulfur cluster binding"/>
    <property type="evidence" value="ECO:0007669"/>
    <property type="project" value="UniProtKB-KW"/>
</dbReference>
<dbReference type="PROSITE" id="PS51384">
    <property type="entry name" value="FAD_FR"/>
    <property type="match status" value="1"/>
</dbReference>
<dbReference type="CDD" id="cd00207">
    <property type="entry name" value="fer2"/>
    <property type="match status" value="1"/>
</dbReference>
<organism evidence="6 7">
    <name type="scientific">Amylocarpus encephaloides</name>
    <dbReference type="NCBI Taxonomy" id="45428"/>
    <lineage>
        <taxon>Eukaryota</taxon>
        <taxon>Fungi</taxon>
        <taxon>Dikarya</taxon>
        <taxon>Ascomycota</taxon>
        <taxon>Pezizomycotina</taxon>
        <taxon>Leotiomycetes</taxon>
        <taxon>Helotiales</taxon>
        <taxon>Helotiales incertae sedis</taxon>
        <taxon>Amylocarpus</taxon>
    </lineage>
</organism>
<dbReference type="Proteomes" id="UP000824998">
    <property type="component" value="Unassembled WGS sequence"/>
</dbReference>
<dbReference type="GO" id="GO:0016491">
    <property type="term" value="F:oxidoreductase activity"/>
    <property type="evidence" value="ECO:0007669"/>
    <property type="project" value="InterPro"/>
</dbReference>
<dbReference type="GO" id="GO:0030170">
    <property type="term" value="F:pyridoxal phosphate binding"/>
    <property type="evidence" value="ECO:0007669"/>
    <property type="project" value="InterPro"/>
</dbReference>